<evidence type="ECO:0008006" key="5">
    <source>
        <dbReference type="Google" id="ProtNLM"/>
    </source>
</evidence>
<dbReference type="Pfam" id="PF07432">
    <property type="entry name" value="Hc1"/>
    <property type="match status" value="1"/>
</dbReference>
<organism evidence="3 4">
    <name type="scientific">Chloroherpeton thalassium (strain ATCC 35110 / GB-78)</name>
    <dbReference type="NCBI Taxonomy" id="517418"/>
    <lineage>
        <taxon>Bacteria</taxon>
        <taxon>Pseudomonadati</taxon>
        <taxon>Chlorobiota</taxon>
        <taxon>Chlorobiia</taxon>
        <taxon>Chlorobiales</taxon>
        <taxon>Chloroherpetonaceae</taxon>
        <taxon>Chloroherpeton</taxon>
    </lineage>
</organism>
<dbReference type="Proteomes" id="UP000001208">
    <property type="component" value="Chromosome"/>
</dbReference>
<proteinExistence type="inferred from homology"/>
<sequence length="61" mass="7229">MNRFAELKSMIEAMEEDFRKFYEKGNKSAGTRVRKSMSDLKQKAQDIRVEVQQMKQQQGDE</sequence>
<evidence type="ECO:0000313" key="3">
    <source>
        <dbReference type="EMBL" id="ACF13878.1"/>
    </source>
</evidence>
<comment type="similarity">
    <text evidence="2">Belongs to the histone H1/H5 family. HCT subfamily.</text>
</comment>
<keyword evidence="4" id="KW-1185">Reference proteome</keyword>
<dbReference type="AlphaFoldDB" id="B3QRS5"/>
<accession>B3QRS5</accession>
<dbReference type="KEGG" id="cts:Ctha_1415"/>
<dbReference type="EMBL" id="CP001100">
    <property type="protein sequence ID" value="ACF13878.1"/>
    <property type="molecule type" value="Genomic_DNA"/>
</dbReference>
<dbReference type="STRING" id="517418.Ctha_1415"/>
<dbReference type="RefSeq" id="WP_012499962.1">
    <property type="nucleotide sequence ID" value="NC_011026.1"/>
</dbReference>
<dbReference type="OrthoDB" id="9808717at2"/>
<dbReference type="eggNOG" id="ENOG5032Y0S">
    <property type="taxonomic scope" value="Bacteria"/>
</dbReference>
<dbReference type="GO" id="GO:0003677">
    <property type="term" value="F:DNA binding"/>
    <property type="evidence" value="ECO:0007669"/>
    <property type="project" value="InterPro"/>
</dbReference>
<name>B3QRS5_CHLT3</name>
<dbReference type="HOGENOM" id="CLU_205101_0_0_10"/>
<dbReference type="GO" id="GO:0030527">
    <property type="term" value="F:structural constituent of chromatin"/>
    <property type="evidence" value="ECO:0007669"/>
    <property type="project" value="InterPro"/>
</dbReference>
<protein>
    <recommendedName>
        <fullName evidence="5">Histone H1</fullName>
    </recommendedName>
</protein>
<evidence type="ECO:0000313" key="4">
    <source>
        <dbReference type="Proteomes" id="UP000001208"/>
    </source>
</evidence>
<gene>
    <name evidence="3" type="ordered locus">Ctha_1415</name>
</gene>
<comment type="function">
    <text evidence="1">Might have a role analogous to that of eukaryotic histone proteins.</text>
</comment>
<dbReference type="InterPro" id="IPR010886">
    <property type="entry name" value="Hc1"/>
</dbReference>
<reference evidence="3 4" key="1">
    <citation type="submission" date="2008-06" db="EMBL/GenBank/DDBJ databases">
        <title>Complete sequence of Chloroherpeton thalassium ATCC 35110.</title>
        <authorList>
            <consortium name="US DOE Joint Genome Institute"/>
            <person name="Lucas S."/>
            <person name="Copeland A."/>
            <person name="Lapidus A."/>
            <person name="Glavina del Rio T."/>
            <person name="Dalin E."/>
            <person name="Tice H."/>
            <person name="Bruce D."/>
            <person name="Goodwin L."/>
            <person name="Pitluck S."/>
            <person name="Schmutz J."/>
            <person name="Larimer F."/>
            <person name="Land M."/>
            <person name="Hauser L."/>
            <person name="Kyrpides N."/>
            <person name="Mikhailova N."/>
            <person name="Liu Z."/>
            <person name="Li T."/>
            <person name="Zhao F."/>
            <person name="Overmann J."/>
            <person name="Bryant D.A."/>
            <person name="Richardson P."/>
        </authorList>
    </citation>
    <scope>NUCLEOTIDE SEQUENCE [LARGE SCALE GENOMIC DNA]</scope>
    <source>
        <strain evidence="4">ATCC 35110 / GB-78</strain>
    </source>
</reference>
<evidence type="ECO:0000256" key="1">
    <source>
        <dbReference type="ARBA" id="ARBA00002333"/>
    </source>
</evidence>
<evidence type="ECO:0000256" key="2">
    <source>
        <dbReference type="ARBA" id="ARBA00008424"/>
    </source>
</evidence>